<evidence type="ECO:0000256" key="1">
    <source>
        <dbReference type="ARBA" id="ARBA00004970"/>
    </source>
</evidence>
<sequence length="278" mass="31982">MLADYHVHTGFSDDSTYPLRQVALDAVRLNLDEICFTEHVDYGVKPEWDEPANARFEDGHPVTNCPYEPYLDELDAVRAELGDRICLRAGLELGVQCHTVEKNRALVARLGERLDFVICSIHQVGDLEFWNGDYQRGRTQDQINLAYYEEMLAVARDFRDYDVLGHLDLIRRYDPYGAYPFERVRDVVAEVLRQVVADGKGIEVNTSGIRYGLGDFQPSRQILELYRDLGGRVVTVGSDSHKPEHLGSYLRLAYRELAELGFEGVWTFRRHEGELHRF</sequence>
<evidence type="ECO:0000256" key="4">
    <source>
        <dbReference type="ARBA" id="ARBA00022605"/>
    </source>
</evidence>
<dbReference type="InterPro" id="IPR004013">
    <property type="entry name" value="PHP_dom"/>
</dbReference>
<reference evidence="10" key="1">
    <citation type="journal article" date="2021" name="PeerJ">
        <title>Extensive microbial diversity within the chicken gut microbiome revealed by metagenomics and culture.</title>
        <authorList>
            <person name="Gilroy R."/>
            <person name="Ravi A."/>
            <person name="Getino M."/>
            <person name="Pursley I."/>
            <person name="Horton D.L."/>
            <person name="Alikhan N.F."/>
            <person name="Baker D."/>
            <person name="Gharbi K."/>
            <person name="Hall N."/>
            <person name="Watson M."/>
            <person name="Adriaenssens E.M."/>
            <person name="Foster-Nyarko E."/>
            <person name="Jarju S."/>
            <person name="Secka A."/>
            <person name="Antonio M."/>
            <person name="Oren A."/>
            <person name="Chaudhuri R.R."/>
            <person name="La Ragione R."/>
            <person name="Hildebrand F."/>
            <person name="Pallen M.J."/>
        </authorList>
    </citation>
    <scope>NUCLEOTIDE SEQUENCE</scope>
    <source>
        <strain evidence="10">ChiHecolR3B27-1887</strain>
    </source>
</reference>
<evidence type="ECO:0000313" key="10">
    <source>
        <dbReference type="EMBL" id="HIZ18867.1"/>
    </source>
</evidence>
<feature type="domain" description="PHP" evidence="9">
    <location>
        <begin position="4"/>
        <end position="207"/>
    </location>
</feature>
<dbReference type="GO" id="GO:0005737">
    <property type="term" value="C:cytoplasm"/>
    <property type="evidence" value="ECO:0007669"/>
    <property type="project" value="TreeGrafter"/>
</dbReference>
<dbReference type="Gene3D" id="3.20.20.140">
    <property type="entry name" value="Metal-dependent hydrolases"/>
    <property type="match status" value="1"/>
</dbReference>
<name>A0A9D2DKY6_9ACTN</name>
<organism evidence="10 11">
    <name type="scientific">Candidatus Olsenella stercoravium</name>
    <dbReference type="NCBI Taxonomy" id="2838713"/>
    <lineage>
        <taxon>Bacteria</taxon>
        <taxon>Bacillati</taxon>
        <taxon>Actinomycetota</taxon>
        <taxon>Coriobacteriia</taxon>
        <taxon>Coriobacteriales</taxon>
        <taxon>Atopobiaceae</taxon>
        <taxon>Olsenella</taxon>
    </lineage>
</organism>
<evidence type="ECO:0000256" key="6">
    <source>
        <dbReference type="ARBA" id="ARBA00023102"/>
    </source>
</evidence>
<reference evidence="10" key="2">
    <citation type="submission" date="2021-04" db="EMBL/GenBank/DDBJ databases">
        <authorList>
            <person name="Gilroy R."/>
        </authorList>
    </citation>
    <scope>NUCLEOTIDE SEQUENCE</scope>
    <source>
        <strain evidence="10">ChiHecolR3B27-1887</strain>
    </source>
</reference>
<comment type="pathway">
    <text evidence="1 8">Amino-acid biosynthesis; L-histidine biosynthesis; L-histidine from 5-phospho-alpha-D-ribose 1-diphosphate: step 8/9.</text>
</comment>
<dbReference type="GO" id="GO:0004401">
    <property type="term" value="F:histidinol-phosphatase activity"/>
    <property type="evidence" value="ECO:0007669"/>
    <property type="project" value="UniProtKB-UniRule"/>
</dbReference>
<evidence type="ECO:0000256" key="7">
    <source>
        <dbReference type="ARBA" id="ARBA00049158"/>
    </source>
</evidence>
<dbReference type="SUPFAM" id="SSF89550">
    <property type="entry name" value="PHP domain-like"/>
    <property type="match status" value="1"/>
</dbReference>
<evidence type="ECO:0000313" key="11">
    <source>
        <dbReference type="Proteomes" id="UP000824029"/>
    </source>
</evidence>
<dbReference type="Proteomes" id="UP000824029">
    <property type="component" value="Unassembled WGS sequence"/>
</dbReference>
<dbReference type="InterPro" id="IPR016195">
    <property type="entry name" value="Pol/histidinol_Pase-like"/>
</dbReference>
<keyword evidence="4 8" id="KW-0028">Amino-acid biosynthesis</keyword>
<accession>A0A9D2DKY6</accession>
<comment type="caution">
    <text evidence="10">The sequence shown here is derived from an EMBL/GenBank/DDBJ whole genome shotgun (WGS) entry which is preliminary data.</text>
</comment>
<dbReference type="GO" id="GO:0000105">
    <property type="term" value="P:L-histidine biosynthetic process"/>
    <property type="evidence" value="ECO:0007669"/>
    <property type="project" value="UniProtKB-UniRule"/>
</dbReference>
<dbReference type="Pfam" id="PF02811">
    <property type="entry name" value="PHP"/>
    <property type="match status" value="1"/>
</dbReference>
<comment type="similarity">
    <text evidence="2 8">Belongs to the PHP hydrolase family. HisK subfamily.</text>
</comment>
<comment type="catalytic activity">
    <reaction evidence="7 8">
        <text>L-histidinol phosphate + H2O = L-histidinol + phosphate</text>
        <dbReference type="Rhea" id="RHEA:14465"/>
        <dbReference type="ChEBI" id="CHEBI:15377"/>
        <dbReference type="ChEBI" id="CHEBI:43474"/>
        <dbReference type="ChEBI" id="CHEBI:57699"/>
        <dbReference type="ChEBI" id="CHEBI:57980"/>
        <dbReference type="EC" id="3.1.3.15"/>
    </reaction>
</comment>
<dbReference type="NCBIfam" id="TIGR01856">
    <property type="entry name" value="hisJ_fam"/>
    <property type="match status" value="1"/>
</dbReference>
<evidence type="ECO:0000256" key="8">
    <source>
        <dbReference type="RuleBase" id="RU366003"/>
    </source>
</evidence>
<keyword evidence="5 8" id="KW-0378">Hydrolase</keyword>
<evidence type="ECO:0000256" key="3">
    <source>
        <dbReference type="ARBA" id="ARBA00013085"/>
    </source>
</evidence>
<evidence type="ECO:0000256" key="5">
    <source>
        <dbReference type="ARBA" id="ARBA00022801"/>
    </source>
</evidence>
<dbReference type="AlphaFoldDB" id="A0A9D2DKY6"/>
<protein>
    <recommendedName>
        <fullName evidence="3 8">Histidinol-phosphatase</fullName>
        <shortName evidence="8">HolPase</shortName>
        <ecNumber evidence="3 8">3.1.3.15</ecNumber>
    </recommendedName>
</protein>
<evidence type="ECO:0000256" key="2">
    <source>
        <dbReference type="ARBA" id="ARBA00009152"/>
    </source>
</evidence>
<evidence type="ECO:0000259" key="9">
    <source>
        <dbReference type="Pfam" id="PF02811"/>
    </source>
</evidence>
<dbReference type="EMBL" id="DXBZ01000141">
    <property type="protein sequence ID" value="HIZ18867.1"/>
    <property type="molecule type" value="Genomic_DNA"/>
</dbReference>
<dbReference type="InterPro" id="IPR010140">
    <property type="entry name" value="Histidinol_P_phosphatase_HisJ"/>
</dbReference>
<proteinExistence type="inferred from homology"/>
<keyword evidence="6 8" id="KW-0368">Histidine biosynthesis</keyword>
<dbReference type="PANTHER" id="PTHR21039:SF0">
    <property type="entry name" value="HISTIDINOL-PHOSPHATASE"/>
    <property type="match status" value="1"/>
</dbReference>
<gene>
    <name evidence="10" type="ORF">IAA22_07150</name>
</gene>
<dbReference type="PANTHER" id="PTHR21039">
    <property type="entry name" value="HISTIDINOL PHOSPHATASE-RELATED"/>
    <property type="match status" value="1"/>
</dbReference>
<dbReference type="EC" id="3.1.3.15" evidence="3 8"/>